<reference evidence="3 4" key="1">
    <citation type="journal article" date="2012" name="Eukaryot. Cell">
        <title>Genome sequence of the Trichosporon asahii environmental strain CBS 8904.</title>
        <authorList>
            <person name="Yang R.Y."/>
            <person name="Li H.T."/>
            <person name="Zhu H."/>
            <person name="Zhou G.P."/>
            <person name="Wang M."/>
            <person name="Wang L."/>
        </authorList>
    </citation>
    <scope>NUCLEOTIDE SEQUENCE [LARGE SCALE GENOMIC DNA]</scope>
    <source>
        <strain evidence="3 4">CBS 8904</strain>
    </source>
</reference>
<feature type="compositionally biased region" description="Polar residues" evidence="1">
    <location>
        <begin position="329"/>
        <end position="366"/>
    </location>
</feature>
<dbReference type="STRING" id="1220162.K1VLN3"/>
<evidence type="ECO:0008006" key="5">
    <source>
        <dbReference type="Google" id="ProtNLM"/>
    </source>
</evidence>
<dbReference type="EMBL" id="AMBO01000313">
    <property type="protein sequence ID" value="EKD01621.1"/>
    <property type="molecule type" value="Genomic_DNA"/>
</dbReference>
<gene>
    <name evidence="3" type="ORF">A1Q2_04182</name>
</gene>
<name>K1VLN3_TRIAC</name>
<feature type="compositionally biased region" description="Low complexity" evidence="1">
    <location>
        <begin position="519"/>
        <end position="536"/>
    </location>
</feature>
<protein>
    <recommendedName>
        <fullName evidence="5">PWWP domain-containing protein</fullName>
    </recommendedName>
</protein>
<keyword evidence="2" id="KW-0732">Signal</keyword>
<keyword evidence="4" id="KW-1185">Reference proteome</keyword>
<dbReference type="InParanoid" id="K1VLN3"/>
<feature type="compositionally biased region" description="Polar residues" evidence="1">
    <location>
        <begin position="537"/>
        <end position="549"/>
    </location>
</feature>
<dbReference type="AlphaFoldDB" id="K1VLN3"/>
<feature type="compositionally biased region" description="Polar residues" evidence="1">
    <location>
        <begin position="238"/>
        <end position="251"/>
    </location>
</feature>
<evidence type="ECO:0000313" key="4">
    <source>
        <dbReference type="Proteomes" id="UP000006757"/>
    </source>
</evidence>
<organism evidence="3 4">
    <name type="scientific">Trichosporon asahii var. asahii (strain CBS 8904)</name>
    <name type="common">Yeast</name>
    <dbReference type="NCBI Taxonomy" id="1220162"/>
    <lineage>
        <taxon>Eukaryota</taxon>
        <taxon>Fungi</taxon>
        <taxon>Dikarya</taxon>
        <taxon>Basidiomycota</taxon>
        <taxon>Agaricomycotina</taxon>
        <taxon>Tremellomycetes</taxon>
        <taxon>Trichosporonales</taxon>
        <taxon>Trichosporonaceae</taxon>
        <taxon>Trichosporon</taxon>
    </lineage>
</organism>
<evidence type="ECO:0000256" key="2">
    <source>
        <dbReference type="SAM" id="SignalP"/>
    </source>
</evidence>
<dbReference type="HOGENOM" id="CLU_425256_0_0_1"/>
<dbReference type="Proteomes" id="UP000006757">
    <property type="component" value="Unassembled WGS sequence"/>
</dbReference>
<feature type="region of interest" description="Disordered" evidence="1">
    <location>
        <begin position="238"/>
        <end position="644"/>
    </location>
</feature>
<feature type="chain" id="PRO_5003851947" description="PWWP domain-containing protein" evidence="2">
    <location>
        <begin position="23"/>
        <end position="644"/>
    </location>
</feature>
<feature type="compositionally biased region" description="Low complexity" evidence="1">
    <location>
        <begin position="444"/>
        <end position="497"/>
    </location>
</feature>
<comment type="caution">
    <text evidence="3">The sequence shown here is derived from an EMBL/GenBank/DDBJ whole genome shotgun (WGS) entry which is preliminary data.</text>
</comment>
<feature type="compositionally biased region" description="Low complexity" evidence="1">
    <location>
        <begin position="266"/>
        <end position="321"/>
    </location>
</feature>
<evidence type="ECO:0000256" key="1">
    <source>
        <dbReference type="SAM" id="MobiDB-lite"/>
    </source>
</evidence>
<feature type="compositionally biased region" description="Low complexity" evidence="1">
    <location>
        <begin position="550"/>
        <end position="567"/>
    </location>
</feature>
<dbReference type="OMA" id="RASIDDY"/>
<accession>K1VLN3</accession>
<feature type="compositionally biased region" description="Low complexity" evidence="1">
    <location>
        <begin position="575"/>
        <end position="598"/>
    </location>
</feature>
<proteinExistence type="predicted"/>
<feature type="signal peptide" evidence="2">
    <location>
        <begin position="1"/>
        <end position="22"/>
    </location>
</feature>
<sequence>MPSIKLPGAVLLIGVWLQPLPALYVAPFGSAKDPISPSHVFQTDGRVCGLTVAIKIVAIKDKKQLPSMITKEPSKPGQEPKVKVTVVDPRTFSSKCTLLSRWVGWSDVAGKVDLPSIARAGVKQGPWWPAALVHGISEMVGGGGSALQYIYGRPVALIKRDGRGEAEWEAELKEAFLRPNYVTLVKLNDNKLYGLWGYSASTVALMDADQAVDGKSSTTQRRTLSQTAKLVMEYAQTSTLGSQEQGPSHGSNPAPAKCVPEPPPASKQSSSSGSHSQSRTRSSSSSLTSASGTSKSTGASSADLSSAASASSSKAVTASSKEPAPHSAKGSSPSSTAVPSITPSSHKSGLTPSSAKPATPAHTATDTGRPGPGAGTGAGAGPGAAGIVPPPPPPCVGPSCPKAPQNQGHKSDATKVTAKPFSSAAASASRSTKIKDLPPPPLTSSSQSMSSSASTSMSKSQSSHQSGGQGLSSAVRTTSSSASTPKSKNPTPPSSHSRAASTTHMPPRPTVTVGTNSTSALSKSGASTISSASYSSFKVQGTWQSVKAGSSSTSTSHSRSARSTSQHSVDETRPSSASKSSGASTTSSLRSSGTRVSAKALATPTSSTSAKHTPPPSRQRSSATPLAEPSGTWISMFVPAKPTN</sequence>
<evidence type="ECO:0000313" key="3">
    <source>
        <dbReference type="EMBL" id="EKD01621.1"/>
    </source>
</evidence>
<feature type="compositionally biased region" description="Gly residues" evidence="1">
    <location>
        <begin position="370"/>
        <end position="384"/>
    </location>
</feature>